<dbReference type="EMBL" id="UYWY01020569">
    <property type="protein sequence ID" value="VDM41963.1"/>
    <property type="molecule type" value="Genomic_DNA"/>
</dbReference>
<evidence type="ECO:0000313" key="3">
    <source>
        <dbReference type="Proteomes" id="UP000050794"/>
    </source>
</evidence>
<feature type="chain" id="PRO_5044553326" evidence="1">
    <location>
        <begin position="20"/>
        <end position="169"/>
    </location>
</feature>
<evidence type="ECO:0000256" key="1">
    <source>
        <dbReference type="SAM" id="SignalP"/>
    </source>
</evidence>
<sequence length="169" mass="19738">MRFCKYNVISAGVLSLTFADHWSVQDGDEVCVVLEANITGNVKYTKITNETVEYHFNVTAIDSNGECHTTRKNESVQYLQIVFLPNNITPPQEEAQQQWKLTLWFAPGHEQTFRVQDFELYAFFYKFMNSTGRFRFFHAWMSSDYQLYSASASNLLRNFRLGHTLCIFD</sequence>
<keyword evidence="3" id="KW-1185">Reference proteome</keyword>
<keyword evidence="1" id="KW-0732">Signal</keyword>
<reference evidence="2 3" key="2">
    <citation type="submission" date="2018-11" db="EMBL/GenBank/DDBJ databases">
        <authorList>
            <consortium name="Pathogen Informatics"/>
        </authorList>
    </citation>
    <scope>NUCLEOTIDE SEQUENCE [LARGE SCALE GENOMIC DNA]</scope>
</reference>
<proteinExistence type="predicted"/>
<gene>
    <name evidence="2" type="ORF">TCNE_LOCUS10642</name>
</gene>
<organism evidence="3 4">
    <name type="scientific">Toxocara canis</name>
    <name type="common">Canine roundworm</name>
    <dbReference type="NCBI Taxonomy" id="6265"/>
    <lineage>
        <taxon>Eukaryota</taxon>
        <taxon>Metazoa</taxon>
        <taxon>Ecdysozoa</taxon>
        <taxon>Nematoda</taxon>
        <taxon>Chromadorea</taxon>
        <taxon>Rhabditida</taxon>
        <taxon>Spirurina</taxon>
        <taxon>Ascaridomorpha</taxon>
        <taxon>Ascaridoidea</taxon>
        <taxon>Toxocaridae</taxon>
        <taxon>Toxocara</taxon>
    </lineage>
</organism>
<reference evidence="4" key="1">
    <citation type="submission" date="2016-06" db="UniProtKB">
        <authorList>
            <consortium name="WormBaseParasite"/>
        </authorList>
    </citation>
    <scope>IDENTIFICATION</scope>
</reference>
<evidence type="ECO:0000313" key="2">
    <source>
        <dbReference type="EMBL" id="VDM41963.1"/>
    </source>
</evidence>
<accession>A0A183UQ72</accession>
<dbReference type="AlphaFoldDB" id="A0A183UQ72"/>
<feature type="signal peptide" evidence="1">
    <location>
        <begin position="1"/>
        <end position="19"/>
    </location>
</feature>
<evidence type="ECO:0000313" key="4">
    <source>
        <dbReference type="WBParaSite" id="TCNE_0001064201-mRNA-1"/>
    </source>
</evidence>
<dbReference type="Proteomes" id="UP000050794">
    <property type="component" value="Unassembled WGS sequence"/>
</dbReference>
<name>A0A183UQ72_TOXCA</name>
<dbReference type="Gene3D" id="2.40.160.110">
    <property type="match status" value="1"/>
</dbReference>
<protein>
    <submittedName>
        <fullName evidence="4">Secreted protein</fullName>
    </submittedName>
</protein>
<dbReference type="WBParaSite" id="TCNE_0001064201-mRNA-1">
    <property type="protein sequence ID" value="TCNE_0001064201-mRNA-1"/>
    <property type="gene ID" value="TCNE_0001064201"/>
</dbReference>